<reference evidence="4" key="1">
    <citation type="journal article" date="2022" name="bioRxiv">
        <title>Sequencing and chromosome-scale assembly of the giantPleurodeles waltlgenome.</title>
        <authorList>
            <person name="Brown T."/>
            <person name="Elewa A."/>
            <person name="Iarovenko S."/>
            <person name="Subramanian E."/>
            <person name="Araus A.J."/>
            <person name="Petzold A."/>
            <person name="Susuki M."/>
            <person name="Suzuki K.-i.T."/>
            <person name="Hayashi T."/>
            <person name="Toyoda A."/>
            <person name="Oliveira C."/>
            <person name="Osipova E."/>
            <person name="Leigh N.D."/>
            <person name="Simon A."/>
            <person name="Yun M.H."/>
        </authorList>
    </citation>
    <scope>NUCLEOTIDE SEQUENCE</scope>
    <source>
        <strain evidence="4">20211129_DDA</strain>
        <tissue evidence="4">Liver</tissue>
    </source>
</reference>
<dbReference type="InterPro" id="IPR013106">
    <property type="entry name" value="Ig_V-set"/>
</dbReference>
<dbReference type="Gene3D" id="2.60.40.10">
    <property type="entry name" value="Immunoglobulins"/>
    <property type="match status" value="3"/>
</dbReference>
<feature type="signal peptide" evidence="2">
    <location>
        <begin position="1"/>
        <end position="26"/>
    </location>
</feature>
<dbReference type="AlphaFoldDB" id="A0AAV7R451"/>
<dbReference type="InterPro" id="IPR050380">
    <property type="entry name" value="Immune_Resp_Modulators"/>
</dbReference>
<evidence type="ECO:0000313" key="5">
    <source>
        <dbReference type="Proteomes" id="UP001066276"/>
    </source>
</evidence>
<dbReference type="InterPro" id="IPR036179">
    <property type="entry name" value="Ig-like_dom_sf"/>
</dbReference>
<sequence>MAPPSTIYKLSLLLSAAGALLGGAGSEETTSLGTLVDCWYVEEVTGYTGSFARGVSQKKAMVLLRDDVQHIKALDFTVPQDVEAGLLFDVIDPTRRLLNPKLRQQQASEKRVASFCEVSPFKPQVAFVDWALSLTPEQQSPLDLGGAWYISNLQNPQKTFSISSIHREVPGPEGQKGQAKSTMVALNIFTNTPKIAARLGSKVVLDCAFSAVKGDRFSVEWRYQFQGSGDVVYAYDGVTDRILVAQEGAEIFFQEMHRHGNASLLLHDVSVKHEGTYICIVYTPYLHVQQAVELRIAEPPRVTLHPDPLYVVPGRDQVLECEAAAYYPLDVTVEWLRRNGTAGEVEYLTSSWQSNHRASPDGTFTVSSYVRVWGDPKEHGALYTCYVSHSALKTGAKKSLRLSVAGESGPSMEDTIGLFITAFILCGLLSFISTKVSPWLSPSAGDAQPVDQKAKAE</sequence>
<keyword evidence="1" id="KW-0393">Immunoglobulin domain</keyword>
<dbReference type="InterPro" id="IPR003599">
    <property type="entry name" value="Ig_sub"/>
</dbReference>
<evidence type="ECO:0000256" key="1">
    <source>
        <dbReference type="ARBA" id="ARBA00023319"/>
    </source>
</evidence>
<dbReference type="SMART" id="SM00409">
    <property type="entry name" value="IG"/>
    <property type="match status" value="2"/>
</dbReference>
<proteinExistence type="predicted"/>
<accession>A0AAV7R451</accession>
<name>A0AAV7R451_PLEWA</name>
<dbReference type="InterPro" id="IPR003597">
    <property type="entry name" value="Ig_C1-set"/>
</dbReference>
<dbReference type="SUPFAM" id="SSF48726">
    <property type="entry name" value="Immunoglobulin"/>
    <property type="match status" value="2"/>
</dbReference>
<organism evidence="4 5">
    <name type="scientific">Pleurodeles waltl</name>
    <name type="common">Iberian ribbed newt</name>
    <dbReference type="NCBI Taxonomy" id="8319"/>
    <lineage>
        <taxon>Eukaryota</taxon>
        <taxon>Metazoa</taxon>
        <taxon>Chordata</taxon>
        <taxon>Craniata</taxon>
        <taxon>Vertebrata</taxon>
        <taxon>Euteleostomi</taxon>
        <taxon>Amphibia</taxon>
        <taxon>Batrachia</taxon>
        <taxon>Caudata</taxon>
        <taxon>Salamandroidea</taxon>
        <taxon>Salamandridae</taxon>
        <taxon>Pleurodelinae</taxon>
        <taxon>Pleurodeles</taxon>
    </lineage>
</organism>
<dbReference type="InterPro" id="IPR013783">
    <property type="entry name" value="Ig-like_fold"/>
</dbReference>
<protein>
    <recommendedName>
        <fullName evidence="3">Ig-like domain-containing protein</fullName>
    </recommendedName>
</protein>
<dbReference type="PROSITE" id="PS50835">
    <property type="entry name" value="IG_LIKE"/>
    <property type="match status" value="2"/>
</dbReference>
<dbReference type="PANTHER" id="PTHR23411">
    <property type="entry name" value="TAPASIN"/>
    <property type="match status" value="1"/>
</dbReference>
<dbReference type="Pfam" id="PF07686">
    <property type="entry name" value="V-set"/>
    <property type="match status" value="1"/>
</dbReference>
<dbReference type="InterPro" id="IPR007110">
    <property type="entry name" value="Ig-like_dom"/>
</dbReference>
<dbReference type="Pfam" id="PF07654">
    <property type="entry name" value="C1-set"/>
    <property type="match status" value="1"/>
</dbReference>
<keyword evidence="5" id="KW-1185">Reference proteome</keyword>
<feature type="chain" id="PRO_5043316800" description="Ig-like domain-containing protein" evidence="2">
    <location>
        <begin position="27"/>
        <end position="457"/>
    </location>
</feature>
<evidence type="ECO:0000259" key="3">
    <source>
        <dbReference type="PROSITE" id="PS50835"/>
    </source>
</evidence>
<comment type="caution">
    <text evidence="4">The sequence shown here is derived from an EMBL/GenBank/DDBJ whole genome shotgun (WGS) entry which is preliminary data.</text>
</comment>
<feature type="domain" description="Ig-like" evidence="3">
    <location>
        <begin position="172"/>
        <end position="281"/>
    </location>
</feature>
<dbReference type="EMBL" id="JANPWB010000010">
    <property type="protein sequence ID" value="KAJ1146647.1"/>
    <property type="molecule type" value="Genomic_DNA"/>
</dbReference>
<dbReference type="SMART" id="SM00407">
    <property type="entry name" value="IGc1"/>
    <property type="match status" value="1"/>
</dbReference>
<dbReference type="Proteomes" id="UP001066276">
    <property type="component" value="Chromosome 6"/>
</dbReference>
<evidence type="ECO:0000313" key="4">
    <source>
        <dbReference type="EMBL" id="KAJ1146647.1"/>
    </source>
</evidence>
<gene>
    <name evidence="4" type="ORF">NDU88_012911</name>
</gene>
<feature type="domain" description="Ig-like" evidence="3">
    <location>
        <begin position="300"/>
        <end position="403"/>
    </location>
</feature>
<evidence type="ECO:0000256" key="2">
    <source>
        <dbReference type="SAM" id="SignalP"/>
    </source>
</evidence>
<keyword evidence="2" id="KW-0732">Signal</keyword>